<dbReference type="EMBL" id="QGDO01000002">
    <property type="protein sequence ID" value="PWJ42680.1"/>
    <property type="molecule type" value="Genomic_DNA"/>
</dbReference>
<protein>
    <submittedName>
        <fullName evidence="1">Uncharacterized protein</fullName>
    </submittedName>
</protein>
<dbReference type="RefSeq" id="WP_109616811.1">
    <property type="nucleotide sequence ID" value="NZ_QGDO01000002.1"/>
</dbReference>
<reference evidence="1 2" key="1">
    <citation type="submission" date="2018-03" db="EMBL/GenBank/DDBJ databases">
        <title>Genomic Encyclopedia of Archaeal and Bacterial Type Strains, Phase II (KMG-II): from individual species to whole genera.</title>
        <authorList>
            <person name="Goeker M."/>
        </authorList>
    </citation>
    <scope>NUCLEOTIDE SEQUENCE [LARGE SCALE GENOMIC DNA]</scope>
    <source>
        <strain evidence="1 2">DSM 28229</strain>
    </source>
</reference>
<evidence type="ECO:0000313" key="1">
    <source>
        <dbReference type="EMBL" id="PWJ42680.1"/>
    </source>
</evidence>
<name>A0A315ZBE1_SEDFL</name>
<accession>A0A315ZBE1</accession>
<proteinExistence type="predicted"/>
<comment type="caution">
    <text evidence="1">The sequence shown here is derived from an EMBL/GenBank/DDBJ whole genome shotgun (WGS) entry which is preliminary data.</text>
</comment>
<gene>
    <name evidence="1" type="ORF">BC781_102225</name>
</gene>
<sequence length="159" mass="18578">MNTFDFSPVFGASNYSDYATNETEAQVFIDEIFDLQQAVESESQKDEIDQRNDVQSRPDVEANIQSLEEDITYLDGKIPTLPDGKIKDDHILDRDRKSVQLRTTQNSYERRYKFLFVKRAMEIELNNALSAEYLELLNNFFSYCDTQSWTINDYGLRSN</sequence>
<dbReference type="AlphaFoldDB" id="A0A315ZBE1"/>
<organism evidence="1 2">
    <name type="scientific">Sediminitomix flava</name>
    <dbReference type="NCBI Taxonomy" id="379075"/>
    <lineage>
        <taxon>Bacteria</taxon>
        <taxon>Pseudomonadati</taxon>
        <taxon>Bacteroidota</taxon>
        <taxon>Cytophagia</taxon>
        <taxon>Cytophagales</taxon>
        <taxon>Flammeovirgaceae</taxon>
        <taxon>Sediminitomix</taxon>
    </lineage>
</organism>
<dbReference type="OrthoDB" id="978745at2"/>
<evidence type="ECO:0000313" key="2">
    <source>
        <dbReference type="Proteomes" id="UP000245535"/>
    </source>
</evidence>
<keyword evidence="2" id="KW-1185">Reference proteome</keyword>
<dbReference type="Proteomes" id="UP000245535">
    <property type="component" value="Unassembled WGS sequence"/>
</dbReference>